<accession>A0AA88UTV1</accession>
<feature type="transmembrane region" description="Helical" evidence="16">
    <location>
        <begin position="331"/>
        <end position="356"/>
    </location>
</feature>
<dbReference type="InterPro" id="IPR011009">
    <property type="entry name" value="Kinase-like_dom_sf"/>
</dbReference>
<feature type="region of interest" description="Disordered" evidence="15">
    <location>
        <begin position="1"/>
        <end position="327"/>
    </location>
</feature>
<comment type="catalytic activity">
    <reaction evidence="13">
        <text>L-seryl-[protein] + ATP = O-phospho-L-seryl-[protein] + ADP + H(+)</text>
        <dbReference type="Rhea" id="RHEA:17989"/>
        <dbReference type="Rhea" id="RHEA-COMP:9863"/>
        <dbReference type="Rhea" id="RHEA-COMP:11604"/>
        <dbReference type="ChEBI" id="CHEBI:15378"/>
        <dbReference type="ChEBI" id="CHEBI:29999"/>
        <dbReference type="ChEBI" id="CHEBI:30616"/>
        <dbReference type="ChEBI" id="CHEBI:83421"/>
        <dbReference type="ChEBI" id="CHEBI:456216"/>
        <dbReference type="EC" id="2.7.11.1"/>
    </reaction>
</comment>
<dbReference type="PANTHER" id="PTHR47982:SF45">
    <property type="entry name" value="NON-SPECIFIC SERINE_THREONINE PROTEIN KINASE"/>
    <property type="match status" value="1"/>
</dbReference>
<evidence type="ECO:0000256" key="13">
    <source>
        <dbReference type="ARBA" id="ARBA00048679"/>
    </source>
</evidence>
<evidence type="ECO:0000256" key="5">
    <source>
        <dbReference type="ARBA" id="ARBA00022679"/>
    </source>
</evidence>
<keyword evidence="3" id="KW-1003">Cell membrane</keyword>
<evidence type="ECO:0000256" key="4">
    <source>
        <dbReference type="ARBA" id="ARBA00022527"/>
    </source>
</evidence>
<keyword evidence="7 14" id="KW-0547">Nucleotide-binding</keyword>
<dbReference type="SMART" id="SM00220">
    <property type="entry name" value="S_TKc"/>
    <property type="match status" value="1"/>
</dbReference>
<dbReference type="InterPro" id="IPR017441">
    <property type="entry name" value="Protein_kinase_ATP_BS"/>
</dbReference>
<protein>
    <recommendedName>
        <fullName evidence="2">non-specific serine/threonine protein kinase</fullName>
        <ecNumber evidence="2">2.7.11.1</ecNumber>
    </recommendedName>
</protein>
<keyword evidence="11 16" id="KW-0472">Membrane</keyword>
<dbReference type="PRINTS" id="PR01218">
    <property type="entry name" value="PSTLEXTENSIN"/>
</dbReference>
<dbReference type="CDD" id="cd14066">
    <property type="entry name" value="STKc_IRAK"/>
    <property type="match status" value="1"/>
</dbReference>
<keyword evidence="5" id="KW-0808">Transferase</keyword>
<dbReference type="InterPro" id="IPR047117">
    <property type="entry name" value="PERK1-13-like"/>
</dbReference>
<proteinExistence type="predicted"/>
<reference evidence="18" key="1">
    <citation type="submission" date="2022-12" db="EMBL/GenBank/DDBJ databases">
        <title>Draft genome assemblies for two species of Escallonia (Escalloniales).</title>
        <authorList>
            <person name="Chanderbali A."/>
            <person name="Dervinis C."/>
            <person name="Anghel I."/>
            <person name="Soltis D."/>
            <person name="Soltis P."/>
            <person name="Zapata F."/>
        </authorList>
    </citation>
    <scope>NUCLEOTIDE SEQUENCE</scope>
    <source>
        <strain evidence="18">UCBG92.1500</strain>
        <tissue evidence="18">Leaf</tissue>
    </source>
</reference>
<feature type="compositionally biased region" description="Polar residues" evidence="15">
    <location>
        <begin position="309"/>
        <end position="326"/>
    </location>
</feature>
<keyword evidence="19" id="KW-1185">Reference proteome</keyword>
<keyword evidence="9 14" id="KW-0067">ATP-binding</keyword>
<feature type="domain" description="Protein kinase" evidence="17">
    <location>
        <begin position="435"/>
        <end position="728"/>
    </location>
</feature>
<dbReference type="Gene3D" id="3.30.200.20">
    <property type="entry name" value="Phosphorylase Kinase, domain 1"/>
    <property type="match status" value="1"/>
</dbReference>
<dbReference type="FunFam" id="1.10.510.10:FF:000173">
    <property type="entry name" value="proline-rich receptor-like protein kinase PERK8"/>
    <property type="match status" value="1"/>
</dbReference>
<evidence type="ECO:0000256" key="7">
    <source>
        <dbReference type="ARBA" id="ARBA00022741"/>
    </source>
</evidence>
<evidence type="ECO:0000256" key="1">
    <source>
        <dbReference type="ARBA" id="ARBA00004162"/>
    </source>
</evidence>
<dbReference type="SUPFAM" id="SSF56112">
    <property type="entry name" value="Protein kinase-like (PK-like)"/>
    <property type="match status" value="1"/>
</dbReference>
<keyword evidence="4" id="KW-0723">Serine/threonine-protein kinase</keyword>
<dbReference type="GO" id="GO:0004674">
    <property type="term" value="F:protein serine/threonine kinase activity"/>
    <property type="evidence" value="ECO:0007669"/>
    <property type="project" value="UniProtKB-KW"/>
</dbReference>
<dbReference type="EC" id="2.7.11.1" evidence="2"/>
<dbReference type="PROSITE" id="PS50011">
    <property type="entry name" value="PROTEIN_KINASE_DOM"/>
    <property type="match status" value="1"/>
</dbReference>
<evidence type="ECO:0000313" key="18">
    <source>
        <dbReference type="EMBL" id="KAK2994351.1"/>
    </source>
</evidence>
<comment type="catalytic activity">
    <reaction evidence="12">
        <text>L-threonyl-[protein] + ATP = O-phospho-L-threonyl-[protein] + ADP + H(+)</text>
        <dbReference type="Rhea" id="RHEA:46608"/>
        <dbReference type="Rhea" id="RHEA-COMP:11060"/>
        <dbReference type="Rhea" id="RHEA-COMP:11605"/>
        <dbReference type="ChEBI" id="CHEBI:15378"/>
        <dbReference type="ChEBI" id="CHEBI:30013"/>
        <dbReference type="ChEBI" id="CHEBI:30616"/>
        <dbReference type="ChEBI" id="CHEBI:61977"/>
        <dbReference type="ChEBI" id="CHEBI:456216"/>
        <dbReference type="EC" id="2.7.11.1"/>
    </reaction>
</comment>
<feature type="compositionally biased region" description="Low complexity" evidence="15">
    <location>
        <begin position="32"/>
        <end position="45"/>
    </location>
</feature>
<evidence type="ECO:0000259" key="17">
    <source>
        <dbReference type="PROSITE" id="PS50011"/>
    </source>
</evidence>
<dbReference type="AlphaFoldDB" id="A0AA88UTV1"/>
<keyword evidence="10 16" id="KW-1133">Transmembrane helix</keyword>
<evidence type="ECO:0000313" key="19">
    <source>
        <dbReference type="Proteomes" id="UP001187471"/>
    </source>
</evidence>
<gene>
    <name evidence="18" type="ORF">RJ640_017863</name>
</gene>
<dbReference type="Pfam" id="PF07714">
    <property type="entry name" value="PK_Tyr_Ser-Thr"/>
    <property type="match status" value="1"/>
</dbReference>
<evidence type="ECO:0000256" key="14">
    <source>
        <dbReference type="PROSITE-ProRule" id="PRU10141"/>
    </source>
</evidence>
<dbReference type="PROSITE" id="PS00108">
    <property type="entry name" value="PROTEIN_KINASE_ST"/>
    <property type="match status" value="1"/>
</dbReference>
<evidence type="ECO:0000256" key="16">
    <source>
        <dbReference type="SAM" id="Phobius"/>
    </source>
</evidence>
<dbReference type="InterPro" id="IPR003882">
    <property type="entry name" value="Pistil_extensin"/>
</dbReference>
<dbReference type="GO" id="GO:0005524">
    <property type="term" value="F:ATP binding"/>
    <property type="evidence" value="ECO:0007669"/>
    <property type="project" value="UniProtKB-UniRule"/>
</dbReference>
<feature type="compositionally biased region" description="Pro residues" evidence="15">
    <location>
        <begin position="277"/>
        <end position="308"/>
    </location>
</feature>
<sequence>MASASPSPNSTPSAVPPAASTRPPPPQPLDPPTSSSQPNATSPSTASPPPSTNSTAPPPASLPPPPMASPPPPTTSPPPQSLPPPPADAPPPSATSPPPPPPTTNPPVVSPPPPLNPPGSSPPPPPPLPSPNPPSSSPPPTSPNPPSNSPPPTSPNPPSSSPPPPSATPPRSSPPPPPQPPKSSPPPPLPKPPESSPPPPSLPAPKISPPPPSTKPPQTSPPPPQTRPPQSSPPPPASKPPQISPPPPSSVPPNISPSPPIVTPPPASPPSTNSTPRSPPPPVIRLSPPPASLVSPPTPSQIPVPPSGNPTTNDTSSNAPKNSNSRGNGGIGTGGAVAIGLVLGLILLSLIGTAAFCMRKRKKKIAGLNGRYVMPTSLASSPKSDSGLLKVQTSAPLNGSVSANAFVYSPTEAGGLGHSRSWFTYEELVEATNGFSVQNLLGEGGFGCVYKGNLPDGREIAVKQLKIGGGQGEREFKAEVEIISRIHHRHLVSLVGYCISQNQRLLVYDYVSNNNLYFHLHGEGRPVLDWATRVKVAAGAARGLAYLHEDCHPRIIHRDIKSSNILLDNNLEARVSDFGLAKLALDANSHITTRVMGTFGYMAPEYASSGKLTEKSDVFSFGVVLLELITGRKPVDASQPLGDESLVEWTLNLWDRYLSLLENECFIEEEWRAWGYLDRDGDGKVTVGASLKKGDAEERGEGVLQLRLKLISQARPLLSHALETEEFEGLADPRLEKNFVEVEMFRMIEAAAACVRHSAVKRPRMGQVVRAFDSLSNSDLCNGMRVGESQIYNSAQQSAEIRLFRRMAFGSQDYSTDFFTQSSWNS</sequence>
<evidence type="ECO:0000256" key="6">
    <source>
        <dbReference type="ARBA" id="ARBA00022692"/>
    </source>
</evidence>
<comment type="subcellular location">
    <subcellularLocation>
        <location evidence="1">Cell membrane</location>
        <topology evidence="1">Single-pass membrane protein</topology>
    </subcellularLocation>
</comment>
<evidence type="ECO:0000256" key="9">
    <source>
        <dbReference type="ARBA" id="ARBA00022840"/>
    </source>
</evidence>
<evidence type="ECO:0000256" key="10">
    <source>
        <dbReference type="ARBA" id="ARBA00022989"/>
    </source>
</evidence>
<feature type="compositionally biased region" description="Low complexity" evidence="15">
    <location>
        <begin position="1"/>
        <end position="21"/>
    </location>
</feature>
<keyword evidence="8" id="KW-0418">Kinase</keyword>
<evidence type="ECO:0000256" key="12">
    <source>
        <dbReference type="ARBA" id="ARBA00047899"/>
    </source>
</evidence>
<name>A0AA88UTV1_9ASTE</name>
<feature type="compositionally biased region" description="Pro residues" evidence="15">
    <location>
        <begin position="22"/>
        <end position="31"/>
    </location>
</feature>
<comment type="caution">
    <text evidence="18">The sequence shown here is derived from an EMBL/GenBank/DDBJ whole genome shotgun (WGS) entry which is preliminary data.</text>
</comment>
<evidence type="ECO:0000256" key="8">
    <source>
        <dbReference type="ARBA" id="ARBA00022777"/>
    </source>
</evidence>
<evidence type="ECO:0000256" key="2">
    <source>
        <dbReference type="ARBA" id="ARBA00012513"/>
    </source>
</evidence>
<dbReference type="GO" id="GO:0005886">
    <property type="term" value="C:plasma membrane"/>
    <property type="evidence" value="ECO:0007669"/>
    <property type="project" value="UniProtKB-SubCell"/>
</dbReference>
<evidence type="ECO:0000256" key="15">
    <source>
        <dbReference type="SAM" id="MobiDB-lite"/>
    </source>
</evidence>
<dbReference type="PROSITE" id="PS00107">
    <property type="entry name" value="PROTEIN_KINASE_ATP"/>
    <property type="match status" value="1"/>
</dbReference>
<dbReference type="FunFam" id="3.30.200.20:FF:000212">
    <property type="entry name" value="Proline-rich receptor-like protein kinase PERK8"/>
    <property type="match status" value="1"/>
</dbReference>
<feature type="compositionally biased region" description="Pro residues" evidence="15">
    <location>
        <begin position="46"/>
        <end position="269"/>
    </location>
</feature>
<evidence type="ECO:0000256" key="11">
    <source>
        <dbReference type="ARBA" id="ARBA00023136"/>
    </source>
</evidence>
<organism evidence="18 19">
    <name type="scientific">Escallonia rubra</name>
    <dbReference type="NCBI Taxonomy" id="112253"/>
    <lineage>
        <taxon>Eukaryota</taxon>
        <taxon>Viridiplantae</taxon>
        <taxon>Streptophyta</taxon>
        <taxon>Embryophyta</taxon>
        <taxon>Tracheophyta</taxon>
        <taxon>Spermatophyta</taxon>
        <taxon>Magnoliopsida</taxon>
        <taxon>eudicotyledons</taxon>
        <taxon>Gunneridae</taxon>
        <taxon>Pentapetalae</taxon>
        <taxon>asterids</taxon>
        <taxon>campanulids</taxon>
        <taxon>Escalloniales</taxon>
        <taxon>Escalloniaceae</taxon>
        <taxon>Escallonia</taxon>
    </lineage>
</organism>
<feature type="binding site" evidence="14">
    <location>
        <position position="463"/>
    </location>
    <ligand>
        <name>ATP</name>
        <dbReference type="ChEBI" id="CHEBI:30616"/>
    </ligand>
</feature>
<dbReference type="InterPro" id="IPR001245">
    <property type="entry name" value="Ser-Thr/Tyr_kinase_cat_dom"/>
</dbReference>
<dbReference type="PANTHER" id="PTHR47982">
    <property type="entry name" value="PROLINE-RICH RECEPTOR-LIKE PROTEIN KINASE PERK4"/>
    <property type="match status" value="1"/>
</dbReference>
<dbReference type="Gene3D" id="1.10.510.10">
    <property type="entry name" value="Transferase(Phosphotransferase) domain 1"/>
    <property type="match status" value="1"/>
</dbReference>
<dbReference type="InterPro" id="IPR000719">
    <property type="entry name" value="Prot_kinase_dom"/>
</dbReference>
<keyword evidence="6 16" id="KW-0812">Transmembrane</keyword>
<dbReference type="Proteomes" id="UP001187471">
    <property type="component" value="Unassembled WGS sequence"/>
</dbReference>
<dbReference type="InterPro" id="IPR008271">
    <property type="entry name" value="Ser/Thr_kinase_AS"/>
</dbReference>
<evidence type="ECO:0000256" key="3">
    <source>
        <dbReference type="ARBA" id="ARBA00022475"/>
    </source>
</evidence>
<dbReference type="EMBL" id="JAVXUO010000209">
    <property type="protein sequence ID" value="KAK2994351.1"/>
    <property type="molecule type" value="Genomic_DNA"/>
</dbReference>